<dbReference type="RefSeq" id="WP_238224105.1">
    <property type="nucleotide sequence ID" value="NZ_BPQD01000007.1"/>
</dbReference>
<proteinExistence type="predicted"/>
<keyword evidence="1" id="KW-0732">Signal</keyword>
<feature type="signal peptide" evidence="1">
    <location>
        <begin position="1"/>
        <end position="31"/>
    </location>
</feature>
<dbReference type="Proteomes" id="UP001224644">
    <property type="component" value="Unassembled WGS sequence"/>
</dbReference>
<protein>
    <submittedName>
        <fullName evidence="2">Uncharacterized protein</fullName>
    </submittedName>
</protein>
<evidence type="ECO:0000313" key="3">
    <source>
        <dbReference type="Proteomes" id="UP001224644"/>
    </source>
</evidence>
<accession>A0ABT8BDK9</accession>
<sequence length="151" mass="16656">MTAFPSAFPKSRLLHRLIVVGVALLPAACAAQTPRCSDEGVTAKVKELVLQMLGENYGLTAMYDLKATRFDLRAIRTVASDDQRSTCRTDLAIEFELNSDLKASMAKPSGNATEAQMMKSMLGNNSRSVDLRYSVERTDDGKDLYVSIKRF</sequence>
<name>A0ABT8BDK9_9HYPH</name>
<dbReference type="EMBL" id="JAUFPX010000002">
    <property type="protein sequence ID" value="MDN3589567.1"/>
    <property type="molecule type" value="Genomic_DNA"/>
</dbReference>
<gene>
    <name evidence="2" type="ORF">QWZ12_02955</name>
</gene>
<evidence type="ECO:0000313" key="2">
    <source>
        <dbReference type="EMBL" id="MDN3589567.1"/>
    </source>
</evidence>
<comment type="caution">
    <text evidence="2">The sequence shown here is derived from an EMBL/GenBank/DDBJ whole genome shotgun (WGS) entry which is preliminary data.</text>
</comment>
<organism evidence="2 3">
    <name type="scientific">Methylobacterium adhaesivum</name>
    <dbReference type="NCBI Taxonomy" id="333297"/>
    <lineage>
        <taxon>Bacteria</taxon>
        <taxon>Pseudomonadati</taxon>
        <taxon>Pseudomonadota</taxon>
        <taxon>Alphaproteobacteria</taxon>
        <taxon>Hyphomicrobiales</taxon>
        <taxon>Methylobacteriaceae</taxon>
        <taxon>Methylobacterium</taxon>
    </lineage>
</organism>
<reference evidence="3" key="1">
    <citation type="journal article" date="2019" name="Int. J. Syst. Evol. Microbiol.">
        <title>The Global Catalogue of Microorganisms (GCM) 10K type strain sequencing project: providing services to taxonomists for standard genome sequencing and annotation.</title>
        <authorList>
            <consortium name="The Broad Institute Genomics Platform"/>
            <consortium name="The Broad Institute Genome Sequencing Center for Infectious Disease"/>
            <person name="Wu L."/>
            <person name="Ma J."/>
        </authorList>
    </citation>
    <scope>NUCLEOTIDE SEQUENCE [LARGE SCALE GENOMIC DNA]</scope>
    <source>
        <strain evidence="3">CECT 7069</strain>
    </source>
</reference>
<evidence type="ECO:0000256" key="1">
    <source>
        <dbReference type="SAM" id="SignalP"/>
    </source>
</evidence>
<keyword evidence="3" id="KW-1185">Reference proteome</keyword>
<feature type="chain" id="PRO_5047531901" evidence="1">
    <location>
        <begin position="32"/>
        <end position="151"/>
    </location>
</feature>